<dbReference type="Proteomes" id="UP000538666">
    <property type="component" value="Unassembled WGS sequence"/>
</dbReference>
<organism evidence="1 2">
    <name type="scientific">Silvibacterium bohemicum</name>
    <dbReference type="NCBI Taxonomy" id="1577686"/>
    <lineage>
        <taxon>Bacteria</taxon>
        <taxon>Pseudomonadati</taxon>
        <taxon>Acidobacteriota</taxon>
        <taxon>Terriglobia</taxon>
        <taxon>Terriglobales</taxon>
        <taxon>Acidobacteriaceae</taxon>
        <taxon>Silvibacterium</taxon>
    </lineage>
</organism>
<comment type="caution">
    <text evidence="1">The sequence shown here is derived from an EMBL/GenBank/DDBJ whole genome shotgun (WGS) entry which is preliminary data.</text>
</comment>
<accession>A0A841JWE2</accession>
<reference evidence="1 2" key="1">
    <citation type="submission" date="2020-08" db="EMBL/GenBank/DDBJ databases">
        <title>Genomic Encyclopedia of Type Strains, Phase IV (KMG-IV): sequencing the most valuable type-strain genomes for metagenomic binning, comparative biology and taxonomic classification.</title>
        <authorList>
            <person name="Goeker M."/>
        </authorList>
    </citation>
    <scope>NUCLEOTIDE SEQUENCE [LARGE SCALE GENOMIC DNA]</scope>
    <source>
        <strain evidence="1 2">DSM 103733</strain>
    </source>
</reference>
<sequence>MHGQYRMFPVQKNFQMRSFAWLEDSALIGQPTLELAALHSLCINNIVYIGKRRPTESVNCQAGGTIASISNQQLN</sequence>
<dbReference type="AlphaFoldDB" id="A0A841JWE2"/>
<keyword evidence="2" id="KW-1185">Reference proteome</keyword>
<gene>
    <name evidence="1" type="ORF">HNQ77_002831</name>
</gene>
<proteinExistence type="predicted"/>
<evidence type="ECO:0000313" key="1">
    <source>
        <dbReference type="EMBL" id="MBB6144875.1"/>
    </source>
</evidence>
<dbReference type="EMBL" id="JACHEK010000005">
    <property type="protein sequence ID" value="MBB6144875.1"/>
    <property type="molecule type" value="Genomic_DNA"/>
</dbReference>
<protein>
    <submittedName>
        <fullName evidence="1">Uncharacterized protein</fullName>
    </submittedName>
</protein>
<name>A0A841JWE2_9BACT</name>
<evidence type="ECO:0000313" key="2">
    <source>
        <dbReference type="Proteomes" id="UP000538666"/>
    </source>
</evidence>